<feature type="transmembrane region" description="Helical" evidence="1">
    <location>
        <begin position="55"/>
        <end position="74"/>
    </location>
</feature>
<reference evidence="2 3" key="1">
    <citation type="submission" date="2019-04" db="EMBL/GenBank/DDBJ databases">
        <title>Genome sequence of strain shin9-1.</title>
        <authorList>
            <person name="Gao J."/>
            <person name="Sun J."/>
        </authorList>
    </citation>
    <scope>NUCLEOTIDE SEQUENCE [LARGE SCALE GENOMIC DNA]</scope>
    <source>
        <strain evidence="3">shin9-1</strain>
    </source>
</reference>
<dbReference type="AlphaFoldDB" id="A0A4S8P5J9"/>
<dbReference type="EMBL" id="STGV01000001">
    <property type="protein sequence ID" value="THV25428.1"/>
    <property type="molecule type" value="Genomic_DNA"/>
</dbReference>
<comment type="caution">
    <text evidence="2">The sequence shown here is derived from an EMBL/GenBank/DDBJ whole genome shotgun (WGS) entry which is preliminary data.</text>
</comment>
<keyword evidence="3" id="KW-1185">Reference proteome</keyword>
<accession>A0A4S8P5J9</accession>
<evidence type="ECO:0000313" key="3">
    <source>
        <dbReference type="Proteomes" id="UP000308828"/>
    </source>
</evidence>
<keyword evidence="1" id="KW-0472">Membrane</keyword>
<evidence type="ECO:0000256" key="1">
    <source>
        <dbReference type="SAM" id="Phobius"/>
    </source>
</evidence>
<protein>
    <submittedName>
        <fullName evidence="2">Uncharacterized protein</fullName>
    </submittedName>
</protein>
<dbReference type="RefSeq" id="WP_136597274.1">
    <property type="nucleotide sequence ID" value="NZ_STGV01000001.1"/>
</dbReference>
<proteinExistence type="predicted"/>
<keyword evidence="1" id="KW-1133">Transmembrane helix</keyword>
<organism evidence="2 3">
    <name type="scientific">Peteryoungia ipomoeae</name>
    <dbReference type="NCBI Taxonomy" id="1210932"/>
    <lineage>
        <taxon>Bacteria</taxon>
        <taxon>Pseudomonadati</taxon>
        <taxon>Pseudomonadota</taxon>
        <taxon>Alphaproteobacteria</taxon>
        <taxon>Hyphomicrobiales</taxon>
        <taxon>Rhizobiaceae</taxon>
        <taxon>Peteryoungia</taxon>
    </lineage>
</organism>
<dbReference type="OrthoDB" id="9978543at2"/>
<keyword evidence="1" id="KW-0812">Transmembrane</keyword>
<name>A0A4S8P5J9_9HYPH</name>
<dbReference type="Proteomes" id="UP000308828">
    <property type="component" value="Unassembled WGS sequence"/>
</dbReference>
<evidence type="ECO:0000313" key="2">
    <source>
        <dbReference type="EMBL" id="THV25428.1"/>
    </source>
</evidence>
<gene>
    <name evidence="2" type="ORF">FAA97_04335</name>
</gene>
<sequence length="84" mass="9214">MAKFIFRSSDIAMFVALTVYFLLDFPPGSLMSRLSDLGLWPVQEGAMSDIPALPQIVQVAFLSVLLAISLYGHLGEKTSSRAEH</sequence>